<evidence type="ECO:0000256" key="3">
    <source>
        <dbReference type="ARBA" id="ARBA00022448"/>
    </source>
</evidence>
<keyword evidence="10" id="KW-0325">Glycoprotein</keyword>
<dbReference type="Gene3D" id="3.40.190.10">
    <property type="entry name" value="Periplasmic binding protein-like II"/>
    <property type="match status" value="1"/>
</dbReference>
<feature type="transmembrane region" description="Helical" evidence="15">
    <location>
        <begin position="560"/>
        <end position="578"/>
    </location>
</feature>
<dbReference type="AlphaFoldDB" id="A0AAD8HMC6"/>
<gene>
    <name evidence="17" type="ORF">POM88_035060</name>
</gene>
<evidence type="ECO:0000313" key="18">
    <source>
        <dbReference type="Proteomes" id="UP001237642"/>
    </source>
</evidence>
<protein>
    <recommendedName>
        <fullName evidence="13">Glutamate receptor</fullName>
    </recommendedName>
</protein>
<keyword evidence="18" id="KW-1185">Reference proteome</keyword>
<evidence type="ECO:0000256" key="7">
    <source>
        <dbReference type="ARBA" id="ARBA00023065"/>
    </source>
</evidence>
<evidence type="ECO:0000256" key="8">
    <source>
        <dbReference type="ARBA" id="ARBA00023136"/>
    </source>
</evidence>
<dbReference type="InterPro" id="IPR017103">
    <property type="entry name" value="Iontropic_Glu_rcpt_pln"/>
</dbReference>
<dbReference type="CDD" id="cd13686">
    <property type="entry name" value="GluR_Plant"/>
    <property type="match status" value="1"/>
</dbReference>
<evidence type="ECO:0000259" key="16">
    <source>
        <dbReference type="SMART" id="SM00079"/>
    </source>
</evidence>
<evidence type="ECO:0000256" key="15">
    <source>
        <dbReference type="SAM" id="Phobius"/>
    </source>
</evidence>
<dbReference type="CDD" id="cd19990">
    <property type="entry name" value="PBP1_GABAb_receptor_plant"/>
    <property type="match status" value="1"/>
</dbReference>
<comment type="similarity">
    <text evidence="2 13">Belongs to the glutamate-gated ion channel (TC 1.A.10.1) family.</text>
</comment>
<keyword evidence="4 15" id="KW-0812">Transmembrane</keyword>
<evidence type="ECO:0000256" key="5">
    <source>
        <dbReference type="ARBA" id="ARBA00022729"/>
    </source>
</evidence>
<keyword evidence="11 13" id="KW-1071">Ligand-gated ion channel</keyword>
<feature type="domain" description="Ionotropic glutamate receptor C-terminal" evidence="16">
    <location>
        <begin position="377"/>
        <end position="716"/>
    </location>
</feature>
<keyword evidence="8 13" id="KW-0472">Membrane</keyword>
<dbReference type="Gene3D" id="1.10.287.70">
    <property type="match status" value="1"/>
</dbReference>
<dbReference type="SUPFAM" id="SSF53850">
    <property type="entry name" value="Periplasmic binding protein-like II"/>
    <property type="match status" value="1"/>
</dbReference>
<organism evidence="17 18">
    <name type="scientific">Heracleum sosnowskyi</name>
    <dbReference type="NCBI Taxonomy" id="360622"/>
    <lineage>
        <taxon>Eukaryota</taxon>
        <taxon>Viridiplantae</taxon>
        <taxon>Streptophyta</taxon>
        <taxon>Embryophyta</taxon>
        <taxon>Tracheophyta</taxon>
        <taxon>Spermatophyta</taxon>
        <taxon>Magnoliopsida</taxon>
        <taxon>eudicotyledons</taxon>
        <taxon>Gunneridae</taxon>
        <taxon>Pentapetalae</taxon>
        <taxon>asterids</taxon>
        <taxon>campanulids</taxon>
        <taxon>Apiales</taxon>
        <taxon>Apiaceae</taxon>
        <taxon>Apioideae</taxon>
        <taxon>apioid superclade</taxon>
        <taxon>Tordylieae</taxon>
        <taxon>Tordyliinae</taxon>
        <taxon>Heracleum</taxon>
    </lineage>
</organism>
<reference evidence="17" key="1">
    <citation type="submission" date="2023-02" db="EMBL/GenBank/DDBJ databases">
        <title>Genome of toxic invasive species Heracleum sosnowskyi carries increased number of genes despite the absence of recent whole-genome duplications.</title>
        <authorList>
            <person name="Schelkunov M."/>
            <person name="Shtratnikova V."/>
            <person name="Makarenko M."/>
            <person name="Klepikova A."/>
            <person name="Omelchenko D."/>
            <person name="Novikova G."/>
            <person name="Obukhova E."/>
            <person name="Bogdanov V."/>
            <person name="Penin A."/>
            <person name="Logacheva M."/>
        </authorList>
    </citation>
    <scope>NUCLEOTIDE SEQUENCE</scope>
    <source>
        <strain evidence="17">Hsosn_3</strain>
        <tissue evidence="17">Leaf</tissue>
    </source>
</reference>
<dbReference type="InterPro" id="IPR001320">
    <property type="entry name" value="Iontro_rcpt_C"/>
</dbReference>
<feature type="transmembrane region" description="Helical" evidence="15">
    <location>
        <begin position="735"/>
        <end position="755"/>
    </location>
</feature>
<proteinExistence type="inferred from homology"/>
<dbReference type="FunFam" id="1.10.287.70:FF:000172">
    <property type="entry name" value="Glutamate receptor"/>
    <property type="match status" value="1"/>
</dbReference>
<evidence type="ECO:0000256" key="13">
    <source>
        <dbReference type="PIRNR" id="PIRNR037090"/>
    </source>
</evidence>
<dbReference type="PIRSF" id="PIRSF037090">
    <property type="entry name" value="Iontro_Glu-like_rcpt_pln"/>
    <property type="match status" value="1"/>
</dbReference>
<feature type="transmembrane region" description="Helical" evidence="15">
    <location>
        <begin position="529"/>
        <end position="548"/>
    </location>
</feature>
<keyword evidence="12 13" id="KW-0407">Ion channel</keyword>
<dbReference type="GO" id="GO:0015276">
    <property type="term" value="F:ligand-gated monoatomic ion channel activity"/>
    <property type="evidence" value="ECO:0007669"/>
    <property type="project" value="InterPro"/>
</dbReference>
<dbReference type="Pfam" id="PF00060">
    <property type="entry name" value="Lig_chan"/>
    <property type="match status" value="1"/>
</dbReference>
<dbReference type="GO" id="GO:0016020">
    <property type="term" value="C:membrane"/>
    <property type="evidence" value="ECO:0007669"/>
    <property type="project" value="UniProtKB-SubCell"/>
</dbReference>
<evidence type="ECO:0000256" key="12">
    <source>
        <dbReference type="ARBA" id="ARBA00023303"/>
    </source>
</evidence>
<keyword evidence="3 13" id="KW-0813">Transport</keyword>
<dbReference type="Gene3D" id="3.40.50.2300">
    <property type="match status" value="2"/>
</dbReference>
<evidence type="ECO:0000256" key="1">
    <source>
        <dbReference type="ARBA" id="ARBA00004141"/>
    </source>
</evidence>
<comment type="function">
    <text evidence="13">Glutamate-gated receptor that probably acts as non-selective cation channel.</text>
</comment>
<feature type="transmembrane region" description="Helical" evidence="15">
    <location>
        <begin position="497"/>
        <end position="517"/>
    </location>
</feature>
<evidence type="ECO:0000256" key="9">
    <source>
        <dbReference type="ARBA" id="ARBA00023170"/>
    </source>
</evidence>
<evidence type="ECO:0000256" key="6">
    <source>
        <dbReference type="ARBA" id="ARBA00022989"/>
    </source>
</evidence>
<evidence type="ECO:0000256" key="2">
    <source>
        <dbReference type="ARBA" id="ARBA00008685"/>
    </source>
</evidence>
<keyword evidence="7 13" id="KW-0406">Ion transport</keyword>
<evidence type="ECO:0000256" key="10">
    <source>
        <dbReference type="ARBA" id="ARBA00023180"/>
    </source>
</evidence>
<feature type="disulfide bond" evidence="14">
    <location>
        <begin position="665"/>
        <end position="719"/>
    </location>
</feature>
<evidence type="ECO:0000256" key="4">
    <source>
        <dbReference type="ARBA" id="ARBA00022692"/>
    </source>
</evidence>
<name>A0AAD8HMC6_9APIA</name>
<keyword evidence="14" id="KW-1015">Disulfide bond</keyword>
<evidence type="ECO:0000256" key="14">
    <source>
        <dbReference type="PIRSR" id="PIRSR037090-50"/>
    </source>
</evidence>
<dbReference type="InterPro" id="IPR001828">
    <property type="entry name" value="ANF_lig-bd_rcpt"/>
</dbReference>
<dbReference type="FunFam" id="3.40.50.2300:FF:000188">
    <property type="entry name" value="Glutamate receptor"/>
    <property type="match status" value="1"/>
</dbReference>
<reference evidence="17" key="2">
    <citation type="submission" date="2023-05" db="EMBL/GenBank/DDBJ databases">
        <authorList>
            <person name="Schelkunov M.I."/>
        </authorList>
    </citation>
    <scope>NUCLEOTIDE SEQUENCE</scope>
    <source>
        <strain evidence="17">Hsosn_3</strain>
        <tissue evidence="17">Leaf</tissue>
    </source>
</reference>
<dbReference type="SMART" id="SM00079">
    <property type="entry name" value="PBPe"/>
    <property type="match status" value="1"/>
</dbReference>
<keyword evidence="5" id="KW-0732">Signal</keyword>
<dbReference type="Proteomes" id="UP001237642">
    <property type="component" value="Unassembled WGS sequence"/>
</dbReference>
<dbReference type="PANTHER" id="PTHR18966">
    <property type="entry name" value="IONOTROPIC GLUTAMATE RECEPTOR"/>
    <property type="match status" value="1"/>
</dbReference>
<keyword evidence="6 15" id="KW-1133">Transmembrane helix</keyword>
<dbReference type="InterPro" id="IPR028082">
    <property type="entry name" value="Peripla_BP_I"/>
</dbReference>
<dbReference type="InterPro" id="IPR044440">
    <property type="entry name" value="GABAb_receptor_plant_PBP1"/>
</dbReference>
<comment type="subcellular location">
    <subcellularLocation>
        <location evidence="1">Membrane</location>
        <topology evidence="1">Multi-pass membrane protein</topology>
    </subcellularLocation>
</comment>
<dbReference type="InterPro" id="IPR015683">
    <property type="entry name" value="Ionotropic_Glu_rcpt"/>
</dbReference>
<keyword evidence="9 13" id="KW-0675">Receptor</keyword>
<accession>A0AAD8HMC6</accession>
<evidence type="ECO:0000313" key="17">
    <source>
        <dbReference type="EMBL" id="KAK1368968.1"/>
    </source>
</evidence>
<evidence type="ECO:0000256" key="11">
    <source>
        <dbReference type="ARBA" id="ARBA00023286"/>
    </source>
</evidence>
<dbReference type="EMBL" id="JAUIZM010000008">
    <property type="protein sequence ID" value="KAK1368968.1"/>
    <property type="molecule type" value="Genomic_DNA"/>
</dbReference>
<dbReference type="SUPFAM" id="SSF53822">
    <property type="entry name" value="Periplasmic binding protein-like I"/>
    <property type="match status" value="1"/>
</dbReference>
<dbReference type="Pfam" id="PF01094">
    <property type="entry name" value="ANF_receptor"/>
    <property type="match status" value="1"/>
</dbReference>
<sequence>MSQTSLSSDVSAAKKLIQSKNVSAIVGLDRWEEANFVAALGNTSEVPILSLANNIPLSSLMQWPFLVNMARSPHIQMKAVTTIVQSWKWRKVTVIYEDTISSVNGIFPFLIEALNEVDVVIDYYLPLRAVPPYSIQEKLRDLPSRQSRVFIVHTSSNLAVNIFMEAKRMKMMKKEFVWITTDSITNSIDSLNSSTIFAMQGVLGVKGFSPFHSQVRYKEFSKRFKARFQSKYPTKKYLEPGNYALNAYDVVYTTVLAIEGKPNPRSLSNNLNNNTAVHGGQILLTRILESKFMGLNGEVNLKGATLSPSSIFQIVNVIGRSYLLLGYWSEGLGFSVKIDNGSSYNKSMKILGQVNWPGRSPTVPRGWAVATSFNRLKLGVPGHNTFKGFVNVTYEHPGGSPTVGGLSIDVFKAVVRELPYSLLYDFVPYNGTYDSLMEEIHLTTFDAVVGDTTIMASCCKHAEFSQPYSDSGLQVLLYTKSRTSPGRAWLFKKPFTTWTWISTALINLYSGFIVWFIERRTNRDFEGSWFKQCGTIIWIAFTTLFTYLQGDKLYSNLSRMAAVIWLFVALVITSNYTASLTSLLTIPNLNPTVTNVEILKRTGAKVGCNGNSFVVKYLEDVLKFEPQNIEKIFSEDYYPEALKSGKIAAAFLEVPYIKVLLATNCKGFMKGESFKVGGFGFVFPKGAPLLLDISQGVLNVSERGTLRNIENSMLSSYKCSEPDDDVDYSLGFDSFWGLFAITGGASTIALLLFLFPGALPKWPNVSTKVFIETEPKHEMQNLLRTFASSQHDPVEG</sequence>
<comment type="caution">
    <text evidence="17">The sequence shown here is derived from an EMBL/GenBank/DDBJ whole genome shotgun (WGS) entry which is preliminary data.</text>
</comment>